<comment type="caution">
    <text evidence="2">The sequence shown here is derived from an EMBL/GenBank/DDBJ whole genome shotgun (WGS) entry which is preliminary data.</text>
</comment>
<evidence type="ECO:0000313" key="3">
    <source>
        <dbReference type="Proteomes" id="UP000019335"/>
    </source>
</evidence>
<dbReference type="Proteomes" id="UP000019335">
    <property type="component" value="Unassembled WGS sequence"/>
</dbReference>
<evidence type="ECO:0000313" key="2">
    <source>
        <dbReference type="EMBL" id="EWM21961.1"/>
    </source>
</evidence>
<dbReference type="AlphaFoldDB" id="W7TNK2"/>
<keyword evidence="3" id="KW-1185">Reference proteome</keyword>
<accession>W7TNK2</accession>
<dbReference type="EMBL" id="AZIL01002336">
    <property type="protein sequence ID" value="EWM21961.1"/>
    <property type="molecule type" value="Genomic_DNA"/>
</dbReference>
<organism evidence="2 3">
    <name type="scientific">Nannochloropsis gaditana</name>
    <dbReference type="NCBI Taxonomy" id="72520"/>
    <lineage>
        <taxon>Eukaryota</taxon>
        <taxon>Sar</taxon>
        <taxon>Stramenopiles</taxon>
        <taxon>Ochrophyta</taxon>
        <taxon>Eustigmatophyceae</taxon>
        <taxon>Eustigmatales</taxon>
        <taxon>Monodopsidaceae</taxon>
        <taxon>Nannochloropsis</taxon>
    </lineage>
</organism>
<evidence type="ECO:0000256" key="1">
    <source>
        <dbReference type="SAM" id="MobiDB-lite"/>
    </source>
</evidence>
<feature type="non-terminal residue" evidence="2">
    <location>
        <position position="1"/>
    </location>
</feature>
<name>W7TNK2_9STRA</name>
<gene>
    <name evidence="2" type="ORF">Naga_101140g1</name>
</gene>
<proteinExistence type="predicted"/>
<sequence>PPPLFPRPQACKGSSSRSCGSSLMISLSQRLTCREGEKEGGREGARERGAFMCRDAEEWVGERFQLRDEKRKRNGGVCDGWCSRKRRRSKGEVSPWIWIEEWERRNAVTTAGSPAVPATKSKKAPCLLVKIKRKAGQRVAPGKLEDETSRT</sequence>
<feature type="region of interest" description="Disordered" evidence="1">
    <location>
        <begin position="1"/>
        <end position="22"/>
    </location>
</feature>
<protein>
    <submittedName>
        <fullName evidence="2">Uncharacterized protein</fullName>
    </submittedName>
</protein>
<reference evidence="2 3" key="1">
    <citation type="journal article" date="2014" name="Mol. Plant">
        <title>Chromosome Scale Genome Assembly and Transcriptome Profiling of Nannochloropsis gaditana in Nitrogen Depletion.</title>
        <authorList>
            <person name="Corteggiani Carpinelli E."/>
            <person name="Telatin A."/>
            <person name="Vitulo N."/>
            <person name="Forcato C."/>
            <person name="D'Angelo M."/>
            <person name="Schiavon R."/>
            <person name="Vezzi A."/>
            <person name="Giacometti G.M."/>
            <person name="Morosinotto T."/>
            <person name="Valle G."/>
        </authorList>
    </citation>
    <scope>NUCLEOTIDE SEQUENCE [LARGE SCALE GENOMIC DNA]</scope>
    <source>
        <strain evidence="2 3">B-31</strain>
    </source>
</reference>